<dbReference type="InterPro" id="IPR050879">
    <property type="entry name" value="Acyltransferase_3"/>
</dbReference>
<name>A0ABR5YGE0_9SPHN</name>
<comment type="caution">
    <text evidence="3">The sequence shown here is derived from an EMBL/GenBank/DDBJ whole genome shotgun (WGS) entry which is preliminary data.</text>
</comment>
<evidence type="ECO:0000313" key="3">
    <source>
        <dbReference type="EMBL" id="KZE18042.1"/>
    </source>
</evidence>
<keyword evidence="1" id="KW-1133">Transmembrane helix</keyword>
<feature type="domain" description="Acyltransferase 3" evidence="2">
    <location>
        <begin position="4"/>
        <end position="326"/>
    </location>
</feature>
<gene>
    <name evidence="3" type="ORF">AVT10_09650</name>
</gene>
<dbReference type="Proteomes" id="UP000076609">
    <property type="component" value="Unassembled WGS sequence"/>
</dbReference>
<sequence>MRVDSLTGVRGVAAMAVMLYHIPQQPAFATFRMTLFDRAYLCVDLFFVLSGFVMAIGYRDMIAERPIAARCGAFLRQRLARVFPLHLVVTLAFLLRAMVDMSGDGGRPGTFDVVANLVMIQSWGLGTAALAGNSWSVSTEWVAYLLFPLIAIGAASRLRLALVVGAVALLALVALSGIGIQGPMDVVQRTSILPVLRCLGGFTLGVVAYGFADHPAVRARLSGDRAFGIVCAMIALAFLVPEGDLIVVLLLPVLILCCFFEGRAVRAILANPVILRLGVTSYSLYLWHPLFRDMGAWIVGMLHRAGVTQIDAVAYLLLIVGTLIFCELSYRGIEVPGRRILLWRASRPLRPMAGVPA</sequence>
<dbReference type="EMBL" id="LQQO01000003">
    <property type="protein sequence ID" value="KZE18042.1"/>
    <property type="molecule type" value="Genomic_DNA"/>
</dbReference>
<dbReference type="Pfam" id="PF01757">
    <property type="entry name" value="Acyl_transf_3"/>
    <property type="match status" value="1"/>
</dbReference>
<organism evidence="3 4">
    <name type="scientific">Sphingomonas hankookensis</name>
    <dbReference type="NCBI Taxonomy" id="563996"/>
    <lineage>
        <taxon>Bacteria</taxon>
        <taxon>Pseudomonadati</taxon>
        <taxon>Pseudomonadota</taxon>
        <taxon>Alphaproteobacteria</taxon>
        <taxon>Sphingomonadales</taxon>
        <taxon>Sphingomonadaceae</taxon>
        <taxon>Sphingomonas</taxon>
    </lineage>
</organism>
<evidence type="ECO:0000259" key="2">
    <source>
        <dbReference type="Pfam" id="PF01757"/>
    </source>
</evidence>
<dbReference type="PANTHER" id="PTHR23028:SF131">
    <property type="entry name" value="BLR2367 PROTEIN"/>
    <property type="match status" value="1"/>
</dbReference>
<feature type="transmembrane region" description="Helical" evidence="1">
    <location>
        <begin position="79"/>
        <end position="99"/>
    </location>
</feature>
<dbReference type="PANTHER" id="PTHR23028">
    <property type="entry name" value="ACETYLTRANSFERASE"/>
    <property type="match status" value="1"/>
</dbReference>
<dbReference type="RefSeq" id="WP_066688477.1">
    <property type="nucleotide sequence ID" value="NZ_LQQO01000003.1"/>
</dbReference>
<keyword evidence="4" id="KW-1185">Reference proteome</keyword>
<feature type="transmembrane region" description="Helical" evidence="1">
    <location>
        <begin position="245"/>
        <end position="262"/>
    </location>
</feature>
<feature type="transmembrane region" description="Helical" evidence="1">
    <location>
        <begin position="38"/>
        <end position="58"/>
    </location>
</feature>
<feature type="transmembrane region" description="Helical" evidence="1">
    <location>
        <begin position="160"/>
        <end position="180"/>
    </location>
</feature>
<proteinExistence type="predicted"/>
<feature type="transmembrane region" description="Helical" evidence="1">
    <location>
        <begin position="192"/>
        <end position="211"/>
    </location>
</feature>
<feature type="transmembrane region" description="Helical" evidence="1">
    <location>
        <begin position="274"/>
        <end position="292"/>
    </location>
</feature>
<reference evidence="4" key="1">
    <citation type="submission" date="2016-01" db="EMBL/GenBank/DDBJ databases">
        <title>Draft genome of Chromobacterium sp. F49.</title>
        <authorList>
            <person name="Hong K.W."/>
        </authorList>
    </citation>
    <scope>NUCLEOTIDE SEQUENCE [LARGE SCALE GENOMIC DNA]</scope>
    <source>
        <strain evidence="4">CN3</strain>
    </source>
</reference>
<evidence type="ECO:0000313" key="4">
    <source>
        <dbReference type="Proteomes" id="UP000076609"/>
    </source>
</evidence>
<keyword evidence="1" id="KW-0812">Transmembrane</keyword>
<evidence type="ECO:0000256" key="1">
    <source>
        <dbReference type="SAM" id="Phobius"/>
    </source>
</evidence>
<feature type="transmembrane region" description="Helical" evidence="1">
    <location>
        <begin position="223"/>
        <end position="239"/>
    </location>
</feature>
<dbReference type="InterPro" id="IPR002656">
    <property type="entry name" value="Acyl_transf_3_dom"/>
</dbReference>
<accession>A0ABR5YGE0</accession>
<keyword evidence="1" id="KW-0472">Membrane</keyword>
<protein>
    <recommendedName>
        <fullName evidence="2">Acyltransferase 3 domain-containing protein</fullName>
    </recommendedName>
</protein>
<feature type="transmembrane region" description="Helical" evidence="1">
    <location>
        <begin position="312"/>
        <end position="330"/>
    </location>
</feature>